<organism evidence="1 2">
    <name type="scientific">Lasius niger</name>
    <name type="common">Black garden ant</name>
    <dbReference type="NCBI Taxonomy" id="67767"/>
    <lineage>
        <taxon>Eukaryota</taxon>
        <taxon>Metazoa</taxon>
        <taxon>Ecdysozoa</taxon>
        <taxon>Arthropoda</taxon>
        <taxon>Hexapoda</taxon>
        <taxon>Insecta</taxon>
        <taxon>Pterygota</taxon>
        <taxon>Neoptera</taxon>
        <taxon>Endopterygota</taxon>
        <taxon>Hymenoptera</taxon>
        <taxon>Apocrita</taxon>
        <taxon>Aculeata</taxon>
        <taxon>Formicoidea</taxon>
        <taxon>Formicidae</taxon>
        <taxon>Formicinae</taxon>
        <taxon>Lasius</taxon>
        <taxon>Lasius</taxon>
    </lineage>
</organism>
<dbReference type="EMBL" id="LBMM01031943">
    <property type="protein sequence ID" value="KMQ81759.1"/>
    <property type="molecule type" value="Genomic_DNA"/>
</dbReference>
<gene>
    <name evidence="1" type="ORF">RF55_25291</name>
</gene>
<keyword evidence="2" id="KW-1185">Reference proteome</keyword>
<dbReference type="AlphaFoldDB" id="A0A0J7JUJ9"/>
<proteinExistence type="predicted"/>
<sequence>PRHLVGELPPSMIKALKTLGSKSKLLPLERVGRPASMHAPVQAQGPLLVPPPLVCRNAPAETPIPETFTHMDFPAVGGVLPRPVKVPSRRMFVSKPVTLAPAPVTPKWLAPPVIPKIVVSKTKDPLIRLLKKTIPNLKFI</sequence>
<comment type="caution">
    <text evidence="1">The sequence shown here is derived from an EMBL/GenBank/DDBJ whole genome shotgun (WGS) entry which is preliminary data.</text>
</comment>
<reference evidence="1 2" key="1">
    <citation type="submission" date="2015-04" db="EMBL/GenBank/DDBJ databases">
        <title>Lasius niger genome sequencing.</title>
        <authorList>
            <person name="Konorov E.A."/>
            <person name="Nikitin M.A."/>
            <person name="Kirill M.V."/>
            <person name="Chang P."/>
        </authorList>
    </citation>
    <scope>NUCLEOTIDE SEQUENCE [LARGE SCALE GENOMIC DNA]</scope>
    <source>
        <tissue evidence="1">Whole</tissue>
    </source>
</reference>
<evidence type="ECO:0000313" key="2">
    <source>
        <dbReference type="Proteomes" id="UP000036403"/>
    </source>
</evidence>
<dbReference type="PaxDb" id="67767-A0A0J7JUJ9"/>
<dbReference type="Proteomes" id="UP000036403">
    <property type="component" value="Unassembled WGS sequence"/>
</dbReference>
<evidence type="ECO:0000313" key="1">
    <source>
        <dbReference type="EMBL" id="KMQ81759.1"/>
    </source>
</evidence>
<feature type="non-terminal residue" evidence="1">
    <location>
        <position position="1"/>
    </location>
</feature>
<accession>A0A0J7JUJ9</accession>
<protein>
    <submittedName>
        <fullName evidence="1">Uncharacterized protein</fullName>
    </submittedName>
</protein>
<name>A0A0J7JUJ9_LASNI</name>